<dbReference type="RefSeq" id="WP_011820194.1">
    <property type="nucleotide sequence ID" value="NC_008817.1"/>
</dbReference>
<dbReference type="EMBL" id="CP000552">
    <property type="protein sequence ID" value="ABM72089.1"/>
    <property type="molecule type" value="Genomic_DNA"/>
</dbReference>
<evidence type="ECO:0000313" key="1">
    <source>
        <dbReference type="EMBL" id="ABM72089.1"/>
    </source>
</evidence>
<protein>
    <submittedName>
        <fullName evidence="1">Uncharacterized protein</fullName>
    </submittedName>
</protein>
<dbReference type="KEGG" id="pmc:P9515_08821"/>
<evidence type="ECO:0000313" key="2">
    <source>
        <dbReference type="Proteomes" id="UP000001589"/>
    </source>
</evidence>
<reference evidence="1 2" key="1">
    <citation type="journal article" date="2007" name="PLoS Genet.">
        <title>Patterns and implications of gene gain and loss in the evolution of Prochlorococcus.</title>
        <authorList>
            <person name="Kettler G.C."/>
            <person name="Martiny A.C."/>
            <person name="Huang K."/>
            <person name="Zucker J."/>
            <person name="Coleman M.L."/>
            <person name="Rodrigue S."/>
            <person name="Chen F."/>
            <person name="Lapidus A."/>
            <person name="Ferriera S."/>
            <person name="Johnson J."/>
            <person name="Steglich C."/>
            <person name="Church G.M."/>
            <person name="Richardson P."/>
            <person name="Chisholm S.W."/>
        </authorList>
    </citation>
    <scope>NUCLEOTIDE SEQUENCE [LARGE SCALE GENOMIC DNA]</scope>
    <source>
        <strain evidence="1 2">MIT 9515</strain>
    </source>
</reference>
<sequence>MKYKIKRIDGKEDSITSLTFSNYSDAYDVLNNLYGDICCSDADYEDITYYDIVEN</sequence>
<dbReference type="AlphaFoldDB" id="A2BWC8"/>
<dbReference type="GeneID" id="60201650"/>
<gene>
    <name evidence="1" type="ordered locus">P9515_08821</name>
</gene>
<name>A2BWC8_PROM5</name>
<accession>A2BWC8</accession>
<dbReference type="HOGENOM" id="CLU_202661_1_0_3"/>
<dbReference type="Proteomes" id="UP000001589">
    <property type="component" value="Chromosome"/>
</dbReference>
<dbReference type="STRING" id="167542.P9515_08821"/>
<organism evidence="1 2">
    <name type="scientific">Prochlorococcus marinus (strain MIT 9515)</name>
    <dbReference type="NCBI Taxonomy" id="167542"/>
    <lineage>
        <taxon>Bacteria</taxon>
        <taxon>Bacillati</taxon>
        <taxon>Cyanobacteriota</taxon>
        <taxon>Cyanophyceae</taxon>
        <taxon>Synechococcales</taxon>
        <taxon>Prochlorococcaceae</taxon>
        <taxon>Prochlorococcus</taxon>
    </lineage>
</organism>
<proteinExistence type="predicted"/>